<sequence>MSKVGIIVQARVGSNRLPKKILLPFYDNMSILEILLQKLVKLKNKYPILLATSINSGDDVLEKFATKFQIGFYRGSENNVLERFIETAKQYEIDIIVRVCSDNPFLDINHISELIEIFYKNKSFDYYSYKNDEGMPVVRTHLGLFAEIVTLKALEKTNKSSEDLIYQEHVTNYIYSNPEIFRIYLKEAFPEVFSRKDLRFTIDNIDDFNNLSKLYGMYKKFNYSIVKTIDFLDRNPSYRTSMMNNIAKYSK</sequence>
<name>A0A2T0MH70_9FLAO</name>
<reference evidence="1 2" key="1">
    <citation type="submission" date="2018-03" db="EMBL/GenBank/DDBJ databases">
        <title>Genomic Encyclopedia of Archaeal and Bacterial Type Strains, Phase II (KMG-II): from individual species to whole genera.</title>
        <authorList>
            <person name="Goeker M."/>
        </authorList>
    </citation>
    <scope>NUCLEOTIDE SEQUENCE [LARGE SCALE GENOMIC DNA]</scope>
    <source>
        <strain evidence="1 2">DSM 25027</strain>
    </source>
</reference>
<dbReference type="Proteomes" id="UP000237640">
    <property type="component" value="Unassembled WGS sequence"/>
</dbReference>
<gene>
    <name evidence="1" type="ORF">CLV81_0929</name>
</gene>
<dbReference type="AlphaFoldDB" id="A0A2T0MH70"/>
<dbReference type="EMBL" id="PVYX01000001">
    <property type="protein sequence ID" value="PRX56928.1"/>
    <property type="molecule type" value="Genomic_DNA"/>
</dbReference>
<evidence type="ECO:0000313" key="2">
    <source>
        <dbReference type="Proteomes" id="UP000237640"/>
    </source>
</evidence>
<comment type="caution">
    <text evidence="1">The sequence shown here is derived from an EMBL/GenBank/DDBJ whole genome shotgun (WGS) entry which is preliminary data.</text>
</comment>
<dbReference type="PANTHER" id="PTHR42866">
    <property type="entry name" value="3-DEOXY-MANNO-OCTULOSONATE CYTIDYLYLTRANSFERASE"/>
    <property type="match status" value="1"/>
</dbReference>
<evidence type="ECO:0000313" key="1">
    <source>
        <dbReference type="EMBL" id="PRX56928.1"/>
    </source>
</evidence>
<dbReference type="SUPFAM" id="SSF53448">
    <property type="entry name" value="Nucleotide-diphospho-sugar transferases"/>
    <property type="match status" value="1"/>
</dbReference>
<dbReference type="OrthoDB" id="9815559at2"/>
<proteinExistence type="predicted"/>
<accession>A0A2T0MH70</accession>
<keyword evidence="2" id="KW-1185">Reference proteome</keyword>
<dbReference type="RefSeq" id="WP_106143860.1">
    <property type="nucleotide sequence ID" value="NZ_PVYX01000001.1"/>
</dbReference>
<dbReference type="InterPro" id="IPR003329">
    <property type="entry name" value="Cytidylyl_trans"/>
</dbReference>
<dbReference type="PANTHER" id="PTHR42866:SF1">
    <property type="entry name" value="SPORE COAT POLYSACCHARIDE BIOSYNTHESIS PROTEIN SPSF"/>
    <property type="match status" value="1"/>
</dbReference>
<protein>
    <submittedName>
        <fullName evidence="1">Spore coat polysaccharide biosynthesis protein SpsF</fullName>
    </submittedName>
</protein>
<dbReference type="GO" id="GO:0005829">
    <property type="term" value="C:cytosol"/>
    <property type="evidence" value="ECO:0007669"/>
    <property type="project" value="TreeGrafter"/>
</dbReference>
<organism evidence="1 2">
    <name type="scientific">Flagellimonas meridianipacifica</name>
    <dbReference type="NCBI Taxonomy" id="1080225"/>
    <lineage>
        <taxon>Bacteria</taxon>
        <taxon>Pseudomonadati</taxon>
        <taxon>Bacteroidota</taxon>
        <taxon>Flavobacteriia</taxon>
        <taxon>Flavobacteriales</taxon>
        <taxon>Flavobacteriaceae</taxon>
        <taxon>Flagellimonas</taxon>
    </lineage>
</organism>
<dbReference type="InterPro" id="IPR029044">
    <property type="entry name" value="Nucleotide-diphossugar_trans"/>
</dbReference>
<dbReference type="Pfam" id="PF02348">
    <property type="entry name" value="CTP_transf_3"/>
    <property type="match status" value="1"/>
</dbReference>
<dbReference type="Gene3D" id="3.90.550.10">
    <property type="entry name" value="Spore Coat Polysaccharide Biosynthesis Protein SpsA, Chain A"/>
    <property type="match status" value="1"/>
</dbReference>